<dbReference type="CDD" id="cd10033">
    <property type="entry name" value="UDG_like"/>
    <property type="match status" value="1"/>
</dbReference>
<dbReference type="Pfam" id="PF03167">
    <property type="entry name" value="UDG"/>
    <property type="match status" value="1"/>
</dbReference>
<dbReference type="Proteomes" id="UP000006235">
    <property type="component" value="Unassembled WGS sequence"/>
</dbReference>
<comment type="caution">
    <text evidence="2">The sequence shown here is derived from an EMBL/GenBank/DDBJ whole genome shotgun (WGS) entry which is preliminary data.</text>
</comment>
<reference evidence="2 3" key="1">
    <citation type="submission" date="2011-07" db="EMBL/GenBank/DDBJ databases">
        <authorList>
            <person name="Harkins D.M."/>
            <person name="Madupu R."/>
            <person name="Durkin A.S."/>
            <person name="Torralba M."/>
            <person name="Methe B."/>
            <person name="Sutton G.G."/>
            <person name="Nelson K.E."/>
        </authorList>
    </citation>
    <scope>NUCLEOTIDE SEQUENCE [LARGE SCALE GENOMIC DNA]</scope>
    <source>
        <strain evidence="2 3">HK 85</strain>
    </source>
</reference>
<evidence type="ECO:0000313" key="3">
    <source>
        <dbReference type="Proteomes" id="UP000006235"/>
    </source>
</evidence>
<dbReference type="SMART" id="SM00986">
    <property type="entry name" value="UDG"/>
    <property type="match status" value="1"/>
</dbReference>
<accession>F9Q8A4</accession>
<dbReference type="InterPro" id="IPR005122">
    <property type="entry name" value="Uracil-DNA_glycosylase-like"/>
</dbReference>
<organism evidence="2 3">
    <name type="scientific">Haemophilus pittmaniae HK 85</name>
    <dbReference type="NCBI Taxonomy" id="1035188"/>
    <lineage>
        <taxon>Bacteria</taxon>
        <taxon>Pseudomonadati</taxon>
        <taxon>Pseudomonadota</taxon>
        <taxon>Gammaproteobacteria</taxon>
        <taxon>Pasteurellales</taxon>
        <taxon>Pasteurellaceae</taxon>
        <taxon>Haemophilus</taxon>
    </lineage>
</organism>
<dbReference type="PANTHER" id="PTHR42160:SF1">
    <property type="entry name" value="URACIL-DNA GLYCOSYLASE SUPERFAMILY PROTEIN"/>
    <property type="match status" value="1"/>
</dbReference>
<dbReference type="EMBL" id="AFUV01000009">
    <property type="protein sequence ID" value="EGV06209.1"/>
    <property type="molecule type" value="Genomic_DNA"/>
</dbReference>
<dbReference type="RefSeq" id="WP_007242268.1">
    <property type="nucleotide sequence ID" value="NZ_AFUV01000009.1"/>
</dbReference>
<dbReference type="SMART" id="SM00987">
    <property type="entry name" value="UreE_C"/>
    <property type="match status" value="1"/>
</dbReference>
<evidence type="ECO:0000259" key="1">
    <source>
        <dbReference type="SMART" id="SM00986"/>
    </source>
</evidence>
<gene>
    <name evidence="2" type="ORF">HMPREF9952_1566</name>
</gene>
<evidence type="ECO:0000313" key="2">
    <source>
        <dbReference type="EMBL" id="EGV06209.1"/>
    </source>
</evidence>
<protein>
    <submittedName>
        <fullName evidence="2">Uracil-DNA glycosylase family protein</fullName>
    </submittedName>
</protein>
<name>F9Q8A4_9PAST</name>
<sequence length="193" mass="22165">MSDISQINQAIMADPQNKTYTAQGIAPLFAAPTTARINIVGQAPGLKAEQSRLYWNDLSGDRLREWLGVDRECFYHSGLFAIIPMDFYYPGKGKSGDLPPRKGFAEKWHPPILANLPNIELTILIGQYAQKYYLPDNKLNVTETVRHYREFAPQFLPLVHPSPRNQIWQAKNPWFKQEVVPYLQQRVNAILDR</sequence>
<dbReference type="STRING" id="1035188.HMPREF9952_1566"/>
<feature type="domain" description="Uracil-DNA glycosylase-like" evidence="1">
    <location>
        <begin position="27"/>
        <end position="184"/>
    </location>
</feature>
<dbReference type="InterPro" id="IPR047124">
    <property type="entry name" value="HI_0220.2"/>
</dbReference>
<dbReference type="Gene3D" id="3.40.470.10">
    <property type="entry name" value="Uracil-DNA glycosylase-like domain"/>
    <property type="match status" value="1"/>
</dbReference>
<proteinExistence type="predicted"/>
<dbReference type="SUPFAM" id="SSF52141">
    <property type="entry name" value="Uracil-DNA glycosylase-like"/>
    <property type="match status" value="1"/>
</dbReference>
<dbReference type="PANTHER" id="PTHR42160">
    <property type="entry name" value="URACIL-DNA GLYCOSYLASE SUPERFAMILY PROTEIN"/>
    <property type="match status" value="1"/>
</dbReference>
<dbReference type="AlphaFoldDB" id="F9Q8A4"/>
<dbReference type="InterPro" id="IPR036895">
    <property type="entry name" value="Uracil-DNA_glycosylase-like_sf"/>
</dbReference>